<feature type="transmembrane region" description="Helical" evidence="10">
    <location>
        <begin position="6"/>
        <end position="26"/>
    </location>
</feature>
<dbReference type="NCBIfam" id="TIGR00023">
    <property type="entry name" value="glycerol-3-phosphate 1-O-acyltransferase PlsY"/>
    <property type="match status" value="1"/>
</dbReference>
<dbReference type="Proteomes" id="UP000185934">
    <property type="component" value="Chromosome"/>
</dbReference>
<evidence type="ECO:0000256" key="9">
    <source>
        <dbReference type="ARBA" id="ARBA00023264"/>
    </source>
</evidence>
<evidence type="ECO:0000256" key="2">
    <source>
        <dbReference type="ARBA" id="ARBA00022516"/>
    </source>
</evidence>
<dbReference type="SMART" id="SM01207">
    <property type="entry name" value="G3P_acyltransf"/>
    <property type="match status" value="1"/>
</dbReference>
<evidence type="ECO:0000313" key="11">
    <source>
        <dbReference type="EMBL" id="APV44896.1"/>
    </source>
</evidence>
<keyword evidence="5 10" id="KW-1133">Transmembrane helix</keyword>
<dbReference type="EMBL" id="CP018258">
    <property type="protein sequence ID" value="APV44896.1"/>
    <property type="molecule type" value="Genomic_DNA"/>
</dbReference>
<feature type="transmembrane region" description="Helical" evidence="10">
    <location>
        <begin position="179"/>
        <end position="196"/>
    </location>
</feature>
<name>A0A1P8F8V5_9CHLR</name>
<feature type="transmembrane region" description="Helical" evidence="10">
    <location>
        <begin position="56"/>
        <end position="78"/>
    </location>
</feature>
<keyword evidence="8 10" id="KW-0594">Phospholipid biosynthesis</keyword>
<dbReference type="PANTHER" id="PTHR30309">
    <property type="entry name" value="INNER MEMBRANE PROTEIN YGIH"/>
    <property type="match status" value="1"/>
</dbReference>
<dbReference type="STRING" id="1839801.Dform_01575"/>
<evidence type="ECO:0000256" key="5">
    <source>
        <dbReference type="ARBA" id="ARBA00022989"/>
    </source>
</evidence>
<evidence type="ECO:0000256" key="6">
    <source>
        <dbReference type="ARBA" id="ARBA00023098"/>
    </source>
</evidence>
<dbReference type="GO" id="GO:0043772">
    <property type="term" value="F:acyl-phosphate glycerol-3-phosphate acyltransferase activity"/>
    <property type="evidence" value="ECO:0007669"/>
    <property type="project" value="UniProtKB-UniRule"/>
</dbReference>
<gene>
    <name evidence="10 11" type="primary">plsY</name>
    <name evidence="11" type="ORF">Dform_01575</name>
</gene>
<dbReference type="UniPathway" id="UPA00085"/>
<keyword evidence="12" id="KW-1185">Reference proteome</keyword>
<organism evidence="11 12">
    <name type="scientific">Dehalogenimonas formicexedens</name>
    <dbReference type="NCBI Taxonomy" id="1839801"/>
    <lineage>
        <taxon>Bacteria</taxon>
        <taxon>Bacillati</taxon>
        <taxon>Chloroflexota</taxon>
        <taxon>Dehalococcoidia</taxon>
        <taxon>Dehalococcoidales</taxon>
        <taxon>Dehalococcoidaceae</taxon>
        <taxon>Dehalogenimonas</taxon>
    </lineage>
</organism>
<dbReference type="GO" id="GO:0008654">
    <property type="term" value="P:phospholipid biosynthetic process"/>
    <property type="evidence" value="ECO:0007669"/>
    <property type="project" value="UniProtKB-UniRule"/>
</dbReference>
<dbReference type="KEGG" id="dfo:Dform_01575"/>
<keyword evidence="3 10" id="KW-0808">Transferase</keyword>
<dbReference type="Pfam" id="PF02660">
    <property type="entry name" value="G3P_acyltransf"/>
    <property type="match status" value="1"/>
</dbReference>
<sequence>MLVIELLLVAITAYLIGSIPFGYLIARRKANVDITSIGSGRIGATNVLRTLGRKMAILVAGLDLLKGITAVLLAGVVIGHNYILVGDYHVSILTAQVIAALAAVIGHIFPIFNHFKGGRGVATFFGGFIALYPLAAIFGGEVFIIGAGLTGFASLGSIAGVAGAYAVMIPLSLHSGLPIEYLFYSLIGSTIIVIMHRDNIQRLIAGKERSFTEKAS</sequence>
<evidence type="ECO:0000256" key="3">
    <source>
        <dbReference type="ARBA" id="ARBA00022679"/>
    </source>
</evidence>
<comment type="subcellular location">
    <subcellularLocation>
        <location evidence="10">Cell membrane</location>
        <topology evidence="10">Multi-pass membrane protein</topology>
    </subcellularLocation>
</comment>
<comment type="subunit">
    <text evidence="10">Probably interacts with PlsX.</text>
</comment>
<reference evidence="12" key="1">
    <citation type="submission" date="2016-11" db="EMBL/GenBank/DDBJ databases">
        <title>Dehalogenimonas formicexedens sp. nov., a chlorinated alkane respiring bacterium isolated from contaminated groundwater.</title>
        <authorList>
            <person name="Key T.A."/>
            <person name="Bowman K.S."/>
            <person name="Lee I."/>
            <person name="Chun J."/>
            <person name="Albuquerque L."/>
            <person name="da Costa M.S."/>
            <person name="Rainey F.A."/>
            <person name="Moe W.M."/>
        </authorList>
    </citation>
    <scope>NUCLEOTIDE SEQUENCE [LARGE SCALE GENOMIC DNA]</scope>
    <source>
        <strain evidence="12">NSZ-14</strain>
    </source>
</reference>
<keyword evidence="7 10" id="KW-0472">Membrane</keyword>
<evidence type="ECO:0000256" key="7">
    <source>
        <dbReference type="ARBA" id="ARBA00023136"/>
    </source>
</evidence>
<dbReference type="HAMAP" id="MF_01043">
    <property type="entry name" value="PlsY"/>
    <property type="match status" value="1"/>
</dbReference>
<accession>A0A1P8F8V5</accession>
<evidence type="ECO:0000256" key="8">
    <source>
        <dbReference type="ARBA" id="ARBA00023209"/>
    </source>
</evidence>
<comment type="pathway">
    <text evidence="10">Lipid metabolism; phospholipid metabolism.</text>
</comment>
<protein>
    <recommendedName>
        <fullName evidence="10">Glycerol-3-phosphate acyltransferase</fullName>
    </recommendedName>
    <alternativeName>
        <fullName evidence="10">Acyl-PO4 G3P acyltransferase</fullName>
    </alternativeName>
    <alternativeName>
        <fullName evidence="10">Acyl-phosphate--glycerol-3-phosphate acyltransferase</fullName>
    </alternativeName>
    <alternativeName>
        <fullName evidence="10">G3P acyltransferase</fullName>
        <shortName evidence="10">GPAT</shortName>
        <ecNumber evidence="10">2.3.1.275</ecNumber>
    </alternativeName>
    <alternativeName>
        <fullName evidence="10">Lysophosphatidic acid synthase</fullName>
        <shortName evidence="10">LPA synthase</shortName>
    </alternativeName>
</protein>
<evidence type="ECO:0000256" key="4">
    <source>
        <dbReference type="ARBA" id="ARBA00022692"/>
    </source>
</evidence>
<keyword evidence="2 10" id="KW-0444">Lipid biosynthesis</keyword>
<dbReference type="GO" id="GO:0005886">
    <property type="term" value="C:plasma membrane"/>
    <property type="evidence" value="ECO:0007669"/>
    <property type="project" value="UniProtKB-SubCell"/>
</dbReference>
<feature type="transmembrane region" description="Helical" evidence="10">
    <location>
        <begin position="144"/>
        <end position="167"/>
    </location>
</feature>
<keyword evidence="4 10" id="KW-0812">Transmembrane</keyword>
<evidence type="ECO:0000256" key="1">
    <source>
        <dbReference type="ARBA" id="ARBA00022475"/>
    </source>
</evidence>
<keyword evidence="6 10" id="KW-0443">Lipid metabolism</keyword>
<keyword evidence="11" id="KW-0012">Acyltransferase</keyword>
<evidence type="ECO:0000256" key="10">
    <source>
        <dbReference type="HAMAP-Rule" id="MF_01043"/>
    </source>
</evidence>
<dbReference type="InterPro" id="IPR003811">
    <property type="entry name" value="G3P_acylTferase_PlsY"/>
</dbReference>
<feature type="transmembrane region" description="Helical" evidence="10">
    <location>
        <begin position="121"/>
        <end position="138"/>
    </location>
</feature>
<dbReference type="EC" id="2.3.1.275" evidence="10"/>
<proteinExistence type="inferred from homology"/>
<evidence type="ECO:0000313" key="12">
    <source>
        <dbReference type="Proteomes" id="UP000185934"/>
    </source>
</evidence>
<feature type="transmembrane region" description="Helical" evidence="10">
    <location>
        <begin position="90"/>
        <end position="109"/>
    </location>
</feature>
<comment type="catalytic activity">
    <reaction evidence="10">
        <text>an acyl phosphate + sn-glycerol 3-phosphate = a 1-acyl-sn-glycero-3-phosphate + phosphate</text>
        <dbReference type="Rhea" id="RHEA:34075"/>
        <dbReference type="ChEBI" id="CHEBI:43474"/>
        <dbReference type="ChEBI" id="CHEBI:57597"/>
        <dbReference type="ChEBI" id="CHEBI:57970"/>
        <dbReference type="ChEBI" id="CHEBI:59918"/>
        <dbReference type="EC" id="2.3.1.275"/>
    </reaction>
</comment>
<dbReference type="OrthoDB" id="9777124at2"/>
<keyword evidence="9 10" id="KW-1208">Phospholipid metabolism</keyword>
<dbReference type="AlphaFoldDB" id="A0A1P8F8V5"/>
<dbReference type="PANTHER" id="PTHR30309:SF0">
    <property type="entry name" value="GLYCEROL-3-PHOSPHATE ACYLTRANSFERASE-RELATED"/>
    <property type="match status" value="1"/>
</dbReference>
<comment type="similarity">
    <text evidence="10">Belongs to the PlsY family.</text>
</comment>
<keyword evidence="1 10" id="KW-1003">Cell membrane</keyword>
<comment type="function">
    <text evidence="10">Catalyzes the transfer of an acyl group from acyl-phosphate (acyl-PO(4)) to glycerol-3-phosphate (G3P) to form lysophosphatidic acid (LPA). This enzyme utilizes acyl-phosphate as fatty acyl donor, but not acyl-CoA or acyl-ACP.</text>
</comment>
<dbReference type="RefSeq" id="WP_076004507.1">
    <property type="nucleotide sequence ID" value="NZ_CP018258.1"/>
</dbReference>